<evidence type="ECO:0000313" key="3">
    <source>
        <dbReference type="WBParaSite" id="Hba_06174"/>
    </source>
</evidence>
<feature type="transmembrane region" description="Helical" evidence="1">
    <location>
        <begin position="219"/>
        <end position="243"/>
    </location>
</feature>
<keyword evidence="1" id="KW-0812">Transmembrane</keyword>
<dbReference type="Proteomes" id="UP000095283">
    <property type="component" value="Unplaced"/>
</dbReference>
<reference evidence="3" key="1">
    <citation type="submission" date="2016-11" db="UniProtKB">
        <authorList>
            <consortium name="WormBaseParasite"/>
        </authorList>
    </citation>
    <scope>IDENTIFICATION</scope>
</reference>
<proteinExistence type="predicted"/>
<keyword evidence="2" id="KW-1185">Reference proteome</keyword>
<dbReference type="AlphaFoldDB" id="A0A1I7WM74"/>
<keyword evidence="1" id="KW-0472">Membrane</keyword>
<sequence>MNVNALHTSVDDFSESDCLFTPMSSNALEEIAMELVYFSLVSTDNITSPIDPVLASDQVISGLSIYMSLLQNRLQDIAVRAISPFRRSIGQDSECTSTWGQENDTNTDCIKNSWQYQRESKGKQSNYCELKWNDTIATRILEAENLECELNSQSFNDSFAPLFVIPKEEPNLVQPKSNDIRDGSNVPTVIYGSVDSFSGGKSVQENEENEVSGSCDLTLILHLFITVITPSNPYIYIYIYIYISVFQD</sequence>
<keyword evidence="1" id="KW-1133">Transmembrane helix</keyword>
<protein>
    <submittedName>
        <fullName evidence="3">Uncharacterized protein</fullName>
    </submittedName>
</protein>
<name>A0A1I7WM74_HETBA</name>
<evidence type="ECO:0000313" key="2">
    <source>
        <dbReference type="Proteomes" id="UP000095283"/>
    </source>
</evidence>
<accession>A0A1I7WM74</accession>
<dbReference type="WBParaSite" id="Hba_06174">
    <property type="protein sequence ID" value="Hba_06174"/>
    <property type="gene ID" value="Hba_06174"/>
</dbReference>
<organism evidence="2 3">
    <name type="scientific">Heterorhabditis bacteriophora</name>
    <name type="common">Entomopathogenic nematode worm</name>
    <dbReference type="NCBI Taxonomy" id="37862"/>
    <lineage>
        <taxon>Eukaryota</taxon>
        <taxon>Metazoa</taxon>
        <taxon>Ecdysozoa</taxon>
        <taxon>Nematoda</taxon>
        <taxon>Chromadorea</taxon>
        <taxon>Rhabditida</taxon>
        <taxon>Rhabditina</taxon>
        <taxon>Rhabditomorpha</taxon>
        <taxon>Strongyloidea</taxon>
        <taxon>Heterorhabditidae</taxon>
        <taxon>Heterorhabditis</taxon>
    </lineage>
</organism>
<evidence type="ECO:0000256" key="1">
    <source>
        <dbReference type="SAM" id="Phobius"/>
    </source>
</evidence>